<feature type="region of interest" description="Disordered" evidence="1">
    <location>
        <begin position="170"/>
        <end position="191"/>
    </location>
</feature>
<evidence type="ECO:0000256" key="1">
    <source>
        <dbReference type="SAM" id="MobiDB-lite"/>
    </source>
</evidence>
<keyword evidence="3" id="KW-1185">Reference proteome</keyword>
<dbReference type="Proteomes" id="UP000001876">
    <property type="component" value="Unassembled WGS sequence"/>
</dbReference>
<evidence type="ECO:0000313" key="2">
    <source>
        <dbReference type="EMBL" id="EEH51558.1"/>
    </source>
</evidence>
<reference evidence="2 3" key="1">
    <citation type="journal article" date="2009" name="Science">
        <title>Green evolution and dynamic adaptations revealed by genomes of the marine picoeukaryotes Micromonas.</title>
        <authorList>
            <person name="Worden A.Z."/>
            <person name="Lee J.H."/>
            <person name="Mock T."/>
            <person name="Rouze P."/>
            <person name="Simmons M.P."/>
            <person name="Aerts A.L."/>
            <person name="Allen A.E."/>
            <person name="Cuvelier M.L."/>
            <person name="Derelle E."/>
            <person name="Everett M.V."/>
            <person name="Foulon E."/>
            <person name="Grimwood J."/>
            <person name="Gundlach H."/>
            <person name="Henrissat B."/>
            <person name="Napoli C."/>
            <person name="McDonald S.M."/>
            <person name="Parker M.S."/>
            <person name="Rombauts S."/>
            <person name="Salamov A."/>
            <person name="Von Dassow P."/>
            <person name="Badger J.H."/>
            <person name="Coutinho P.M."/>
            <person name="Demir E."/>
            <person name="Dubchak I."/>
            <person name="Gentemann C."/>
            <person name="Eikrem W."/>
            <person name="Gready J.E."/>
            <person name="John U."/>
            <person name="Lanier W."/>
            <person name="Lindquist E.A."/>
            <person name="Lucas S."/>
            <person name="Mayer K.F."/>
            <person name="Moreau H."/>
            <person name="Not F."/>
            <person name="Otillar R."/>
            <person name="Panaud O."/>
            <person name="Pangilinan J."/>
            <person name="Paulsen I."/>
            <person name="Piegu B."/>
            <person name="Poliakov A."/>
            <person name="Robbens S."/>
            <person name="Schmutz J."/>
            <person name="Toulza E."/>
            <person name="Wyss T."/>
            <person name="Zelensky A."/>
            <person name="Zhou K."/>
            <person name="Armbrust E.V."/>
            <person name="Bhattacharya D."/>
            <person name="Goodenough U.W."/>
            <person name="Van de Peer Y."/>
            <person name="Grigoriev I.V."/>
        </authorList>
    </citation>
    <scope>NUCLEOTIDE SEQUENCE [LARGE SCALE GENOMIC DNA]</scope>
    <source>
        <strain evidence="2 3">CCMP1545</strain>
    </source>
</reference>
<dbReference type="EMBL" id="GG663750">
    <property type="protein sequence ID" value="EEH51558.1"/>
    <property type="molecule type" value="Genomic_DNA"/>
</dbReference>
<dbReference type="RefSeq" id="XP_003063936.1">
    <property type="nucleotide sequence ID" value="XM_003063890.1"/>
</dbReference>
<proteinExistence type="predicted"/>
<protein>
    <submittedName>
        <fullName evidence="2">Predicted protein</fullName>
    </submittedName>
</protein>
<dbReference type="STRING" id="564608.C1N7N7"/>
<evidence type="ECO:0000313" key="3">
    <source>
        <dbReference type="Proteomes" id="UP000001876"/>
    </source>
</evidence>
<sequence length="191" mass="20504">MDPRPSARLTSLQRSLRDLVFQRWLDGRCEDRADTHKAVGAVDLFVPFFPLDRAAVEAVVASHLRRVLSHTGPHTTALAWARSVRRARAGELRGLSWDTRVIEFLASQVEFERGYAIEGGKEAPAVLSRFVTRAIRKLTTARGGGGGGGGGGGLSGARVRLAVADDGNELVASVESEEEEEEEARAAAGEA</sequence>
<organism evidence="3">
    <name type="scientific">Micromonas pusilla (strain CCMP1545)</name>
    <name type="common">Picoplanktonic green alga</name>
    <dbReference type="NCBI Taxonomy" id="564608"/>
    <lineage>
        <taxon>Eukaryota</taxon>
        <taxon>Viridiplantae</taxon>
        <taxon>Chlorophyta</taxon>
        <taxon>Mamiellophyceae</taxon>
        <taxon>Mamiellales</taxon>
        <taxon>Mamiellaceae</taxon>
        <taxon>Micromonas</taxon>
    </lineage>
</organism>
<gene>
    <name evidence="2" type="ORF">MICPUCDRAFT_53771</name>
</gene>
<accession>C1N7N7</accession>
<dbReference type="AlphaFoldDB" id="C1N7N7"/>
<dbReference type="GeneID" id="9689377"/>
<dbReference type="OrthoDB" id="498670at2759"/>
<name>C1N7N7_MICPC</name>
<dbReference type="KEGG" id="mpp:MICPUCDRAFT_53771"/>